<feature type="region of interest" description="Disordered" evidence="1">
    <location>
        <begin position="81"/>
        <end position="113"/>
    </location>
</feature>
<reference evidence="3" key="1">
    <citation type="journal article" date="2022" name="bioRxiv">
        <title>Sequencing and chromosome-scale assembly of the giantPleurodeles waltlgenome.</title>
        <authorList>
            <person name="Brown T."/>
            <person name="Elewa A."/>
            <person name="Iarovenko S."/>
            <person name="Subramanian E."/>
            <person name="Araus A.J."/>
            <person name="Petzold A."/>
            <person name="Susuki M."/>
            <person name="Suzuki K.-i.T."/>
            <person name="Hayashi T."/>
            <person name="Toyoda A."/>
            <person name="Oliveira C."/>
            <person name="Osipova E."/>
            <person name="Leigh N.D."/>
            <person name="Simon A."/>
            <person name="Yun M.H."/>
        </authorList>
    </citation>
    <scope>NUCLEOTIDE SEQUENCE</scope>
    <source>
        <strain evidence="3">20211129_DDA</strain>
        <tissue evidence="3">Liver</tissue>
    </source>
</reference>
<evidence type="ECO:0000256" key="1">
    <source>
        <dbReference type="SAM" id="MobiDB-lite"/>
    </source>
</evidence>
<gene>
    <name evidence="2" type="ORF">NDU88_006100</name>
    <name evidence="3" type="ORF">NDU88_006106</name>
</gene>
<sequence>MTFLGLHSVQDVPMVGYPASHQISGFRVCPCRTPPSSSPRMLQRQRLQSQAGRGHPIEVALRAPGPFLYLQFGCHRLRRPASVRPAPEPGFVDAKPIPRRPSGPSPRNRTDPL</sequence>
<keyword evidence="4" id="KW-1185">Reference proteome</keyword>
<dbReference type="AlphaFoldDB" id="A0AAV7MBY8"/>
<comment type="caution">
    <text evidence="3">The sequence shown here is derived from an EMBL/GenBank/DDBJ whole genome shotgun (WGS) entry which is preliminary data.</text>
</comment>
<accession>A0AAV7MBY8</accession>
<protein>
    <submittedName>
        <fullName evidence="3">Uncharacterized protein</fullName>
    </submittedName>
</protein>
<evidence type="ECO:0000313" key="3">
    <source>
        <dbReference type="EMBL" id="KAJ1101032.1"/>
    </source>
</evidence>
<evidence type="ECO:0000313" key="4">
    <source>
        <dbReference type="Proteomes" id="UP001066276"/>
    </source>
</evidence>
<proteinExistence type="predicted"/>
<name>A0AAV7MBY8_PLEWA</name>
<organism evidence="3 4">
    <name type="scientific">Pleurodeles waltl</name>
    <name type="common">Iberian ribbed newt</name>
    <dbReference type="NCBI Taxonomy" id="8319"/>
    <lineage>
        <taxon>Eukaryota</taxon>
        <taxon>Metazoa</taxon>
        <taxon>Chordata</taxon>
        <taxon>Craniata</taxon>
        <taxon>Vertebrata</taxon>
        <taxon>Euteleostomi</taxon>
        <taxon>Amphibia</taxon>
        <taxon>Batrachia</taxon>
        <taxon>Caudata</taxon>
        <taxon>Salamandroidea</taxon>
        <taxon>Salamandridae</taxon>
        <taxon>Pleurodelinae</taxon>
        <taxon>Pleurodeles</taxon>
    </lineage>
</organism>
<dbReference type="Proteomes" id="UP001066276">
    <property type="component" value="Chromosome 10"/>
</dbReference>
<dbReference type="EMBL" id="JANPWB010000014">
    <property type="protein sequence ID" value="KAJ1101032.1"/>
    <property type="molecule type" value="Genomic_DNA"/>
</dbReference>
<dbReference type="EMBL" id="JANPWB010000014">
    <property type="protein sequence ID" value="KAJ1101026.1"/>
    <property type="molecule type" value="Genomic_DNA"/>
</dbReference>
<evidence type="ECO:0000313" key="2">
    <source>
        <dbReference type="EMBL" id="KAJ1101026.1"/>
    </source>
</evidence>